<dbReference type="RefSeq" id="WP_039340728.1">
    <property type="nucleotide sequence ID" value="NZ_PGEZ01000001.1"/>
</dbReference>
<dbReference type="GO" id="GO:0005829">
    <property type="term" value="C:cytosol"/>
    <property type="evidence" value="ECO:0007669"/>
    <property type="project" value="TreeGrafter"/>
</dbReference>
<comment type="caution">
    <text evidence="6">The sequence shown here is derived from an EMBL/GenBank/DDBJ whole genome shotgun (WGS) entry which is preliminary data.</text>
</comment>
<dbReference type="NCBIfam" id="TIGR00186">
    <property type="entry name" value="rRNA_methyl_3"/>
    <property type="match status" value="1"/>
</dbReference>
<dbReference type="SUPFAM" id="SSF55315">
    <property type="entry name" value="L30e-like"/>
    <property type="match status" value="1"/>
</dbReference>
<organism evidence="6 7">
    <name type="scientific">Mumia flava</name>
    <dbReference type="NCBI Taxonomy" id="1348852"/>
    <lineage>
        <taxon>Bacteria</taxon>
        <taxon>Bacillati</taxon>
        <taxon>Actinomycetota</taxon>
        <taxon>Actinomycetes</taxon>
        <taxon>Propionibacteriales</taxon>
        <taxon>Nocardioidaceae</taxon>
        <taxon>Mumia</taxon>
    </lineage>
</organism>
<dbReference type="Pfam" id="PF08032">
    <property type="entry name" value="SpoU_sub_bind"/>
    <property type="match status" value="1"/>
</dbReference>
<evidence type="ECO:0000313" key="7">
    <source>
        <dbReference type="Proteomes" id="UP000230842"/>
    </source>
</evidence>
<reference evidence="6 7" key="1">
    <citation type="submission" date="2017-11" db="EMBL/GenBank/DDBJ databases">
        <title>Genomic Encyclopedia of Archaeal and Bacterial Type Strains, Phase II (KMG-II): From Individual Species to Whole Genera.</title>
        <authorList>
            <person name="Goeker M."/>
        </authorList>
    </citation>
    <scope>NUCLEOTIDE SEQUENCE [LARGE SCALE GENOMIC DNA]</scope>
    <source>
        <strain evidence="6 7">DSM 27763</strain>
    </source>
</reference>
<dbReference type="Gene3D" id="3.40.1280.10">
    <property type="match status" value="1"/>
</dbReference>
<dbReference type="PANTHER" id="PTHR46429">
    <property type="entry name" value="23S RRNA (GUANOSINE-2'-O-)-METHYLTRANSFERASE RLMB"/>
    <property type="match status" value="1"/>
</dbReference>
<dbReference type="InterPro" id="IPR001537">
    <property type="entry name" value="SpoU_MeTrfase"/>
</dbReference>
<dbReference type="SMART" id="SM00967">
    <property type="entry name" value="SpoU_sub_bind"/>
    <property type="match status" value="1"/>
</dbReference>
<dbReference type="SUPFAM" id="SSF75217">
    <property type="entry name" value="alpha/beta knot"/>
    <property type="match status" value="1"/>
</dbReference>
<evidence type="ECO:0000256" key="1">
    <source>
        <dbReference type="ARBA" id="ARBA00007228"/>
    </source>
</evidence>
<dbReference type="CDD" id="cd18103">
    <property type="entry name" value="SpoU-like_RlmB"/>
    <property type="match status" value="1"/>
</dbReference>
<keyword evidence="2 6" id="KW-0489">Methyltransferase</keyword>
<dbReference type="EMBL" id="PGEZ01000001">
    <property type="protein sequence ID" value="PJJ57102.1"/>
    <property type="molecule type" value="Genomic_DNA"/>
</dbReference>
<evidence type="ECO:0000259" key="5">
    <source>
        <dbReference type="SMART" id="SM00967"/>
    </source>
</evidence>
<feature type="region of interest" description="Disordered" evidence="4">
    <location>
        <begin position="1"/>
        <end position="71"/>
    </location>
</feature>
<dbReference type="InterPro" id="IPR029026">
    <property type="entry name" value="tRNA_m1G_MTases_N"/>
</dbReference>
<dbReference type="InterPro" id="IPR013123">
    <property type="entry name" value="SpoU_subst-bd"/>
</dbReference>
<dbReference type="Proteomes" id="UP000230842">
    <property type="component" value="Unassembled WGS sequence"/>
</dbReference>
<dbReference type="GO" id="GO:0006396">
    <property type="term" value="P:RNA processing"/>
    <property type="evidence" value="ECO:0007669"/>
    <property type="project" value="InterPro"/>
</dbReference>
<evidence type="ECO:0000256" key="3">
    <source>
        <dbReference type="ARBA" id="ARBA00022679"/>
    </source>
</evidence>
<name>A0A0B2BPL7_9ACTN</name>
<sequence>MAGNSQRKGAMNKSRKGANVGSGGQRRRGLEGKGPTPKAAERPNHKAYKMAKAAEKRRPPAPRKKRGDEAEWAAGRNSVLEVLRADIPIASLYVAEGIDRDDRVREIFALAVDKRLSVLEVSKPELDRFTDRAVHQGVAAKLPPYEYAHPDDFLETARERGEDPLIVVLDSITDPRNLGAIVRSASGFGAHGVVVPERRAAGMTASAWKTSAGAAARVPVARATNLTRQLKAYAAEGLMIAGLAADGEVALPDLDLAEGPLVLVVGSEGKGLSRLVSETCDVRVSIPMASNLESLNAGVAAGIALYAIDQRRSSGG</sequence>
<protein>
    <submittedName>
        <fullName evidence="6">23S rRNA (Guanosine2251-2'-O)-methyltransferase</fullName>
    </submittedName>
</protein>
<dbReference type="InterPro" id="IPR029064">
    <property type="entry name" value="Ribosomal_eL30-like_sf"/>
</dbReference>
<dbReference type="InterPro" id="IPR029028">
    <property type="entry name" value="Alpha/beta_knot_MTases"/>
</dbReference>
<feature type="domain" description="RNA 2-O ribose methyltransferase substrate binding" evidence="5">
    <location>
        <begin position="72"/>
        <end position="148"/>
    </location>
</feature>
<dbReference type="PANTHER" id="PTHR46429:SF1">
    <property type="entry name" value="23S RRNA (GUANOSINE-2'-O-)-METHYLTRANSFERASE RLMB"/>
    <property type="match status" value="1"/>
</dbReference>
<dbReference type="AlphaFoldDB" id="A0A0B2BPL7"/>
<dbReference type="Pfam" id="PF00588">
    <property type="entry name" value="SpoU_methylase"/>
    <property type="match status" value="1"/>
</dbReference>
<dbReference type="InterPro" id="IPR004441">
    <property type="entry name" value="rRNA_MeTrfase_TrmH"/>
</dbReference>
<comment type="similarity">
    <text evidence="1">Belongs to the class IV-like SAM-binding methyltransferase superfamily. RNA methyltransferase TrmH family.</text>
</comment>
<dbReference type="GO" id="GO:0008173">
    <property type="term" value="F:RNA methyltransferase activity"/>
    <property type="evidence" value="ECO:0007669"/>
    <property type="project" value="InterPro"/>
</dbReference>
<evidence type="ECO:0000313" key="6">
    <source>
        <dbReference type="EMBL" id="PJJ57102.1"/>
    </source>
</evidence>
<evidence type="ECO:0000256" key="4">
    <source>
        <dbReference type="SAM" id="MobiDB-lite"/>
    </source>
</evidence>
<dbReference type="GO" id="GO:0003723">
    <property type="term" value="F:RNA binding"/>
    <property type="evidence" value="ECO:0007669"/>
    <property type="project" value="InterPro"/>
</dbReference>
<proteinExistence type="inferred from homology"/>
<evidence type="ECO:0000256" key="2">
    <source>
        <dbReference type="ARBA" id="ARBA00022603"/>
    </source>
</evidence>
<gene>
    <name evidence="6" type="ORF">CLV56_1323</name>
</gene>
<accession>A0A0B2BPL7</accession>
<keyword evidence="3 6" id="KW-0808">Transferase</keyword>
<dbReference type="OrthoDB" id="9785673at2"/>
<dbReference type="GO" id="GO:0032259">
    <property type="term" value="P:methylation"/>
    <property type="evidence" value="ECO:0007669"/>
    <property type="project" value="UniProtKB-KW"/>
</dbReference>
<keyword evidence="7" id="KW-1185">Reference proteome</keyword>
<dbReference type="Gene3D" id="3.30.1330.30">
    <property type="match status" value="1"/>
</dbReference>
<dbReference type="FunFam" id="3.40.1280.10:FF:000015">
    <property type="entry name" value="Putative tRNA/rRNA methyltransferase"/>
    <property type="match status" value="1"/>
</dbReference>